<sequence length="260" mass="29242">MNQKKPKLHLIIPSPEKPNTTINMISTAMSIPPGTYLPPAIVSPSRAPTSDFIDYYSVLGLDIWATSEEIKAKHRKLRADYFTNSPVKYRPLQEAYLVLVDSEARLQYDTVYRQRIGMPPPPPFQLKADEASATTPGDQSSAVRTMAHGIESQLACKSHVSPPRNVAEEAEVQPVEHVPFPEEEVVDMTESPTDEEDRISSYHGDDLNWALKHFNPIYEPIIGTEEYWSFIPLPHAFTKNGKAKKMPMYTGSLATMARPY</sequence>
<dbReference type="InterPro" id="IPR001623">
    <property type="entry name" value="DnaJ_domain"/>
</dbReference>
<reference evidence="2" key="1">
    <citation type="submission" date="2023-01" db="EMBL/GenBank/DDBJ databases">
        <authorList>
            <person name="Van Ghelder C."/>
            <person name="Rancurel C."/>
        </authorList>
    </citation>
    <scope>NUCLEOTIDE SEQUENCE</scope>
    <source>
        <strain evidence="2">CNCM I-4278</strain>
    </source>
</reference>
<evidence type="ECO:0000313" key="3">
    <source>
        <dbReference type="Proteomes" id="UP001152607"/>
    </source>
</evidence>
<dbReference type="EMBL" id="CAOQHR010000009">
    <property type="protein sequence ID" value="CAI6339538.1"/>
    <property type="molecule type" value="Genomic_DNA"/>
</dbReference>
<dbReference type="Gene3D" id="1.10.287.110">
    <property type="entry name" value="DnaJ domain"/>
    <property type="match status" value="1"/>
</dbReference>
<dbReference type="PROSITE" id="PS50076">
    <property type="entry name" value="DNAJ_2"/>
    <property type="match status" value="1"/>
</dbReference>
<dbReference type="InterPro" id="IPR036869">
    <property type="entry name" value="J_dom_sf"/>
</dbReference>
<dbReference type="Pfam" id="PF00226">
    <property type="entry name" value="DnaJ"/>
    <property type="match status" value="1"/>
</dbReference>
<evidence type="ECO:0000259" key="1">
    <source>
        <dbReference type="PROSITE" id="PS50076"/>
    </source>
</evidence>
<feature type="domain" description="J" evidence="1">
    <location>
        <begin position="54"/>
        <end position="112"/>
    </location>
</feature>
<dbReference type="CDD" id="cd06257">
    <property type="entry name" value="DnaJ"/>
    <property type="match status" value="1"/>
</dbReference>
<evidence type="ECO:0000313" key="2">
    <source>
        <dbReference type="EMBL" id="CAI6339538.1"/>
    </source>
</evidence>
<proteinExistence type="predicted"/>
<organism evidence="2 3">
    <name type="scientific">Periconia digitata</name>
    <dbReference type="NCBI Taxonomy" id="1303443"/>
    <lineage>
        <taxon>Eukaryota</taxon>
        <taxon>Fungi</taxon>
        <taxon>Dikarya</taxon>
        <taxon>Ascomycota</taxon>
        <taxon>Pezizomycotina</taxon>
        <taxon>Dothideomycetes</taxon>
        <taxon>Pleosporomycetidae</taxon>
        <taxon>Pleosporales</taxon>
        <taxon>Massarineae</taxon>
        <taxon>Periconiaceae</taxon>
        <taxon>Periconia</taxon>
    </lineage>
</organism>
<comment type="caution">
    <text evidence="2">The sequence shown here is derived from an EMBL/GenBank/DDBJ whole genome shotgun (WGS) entry which is preliminary data.</text>
</comment>
<dbReference type="Proteomes" id="UP001152607">
    <property type="component" value="Unassembled WGS sequence"/>
</dbReference>
<name>A0A9W4USH8_9PLEO</name>
<protein>
    <recommendedName>
        <fullName evidence="1">J domain-containing protein</fullName>
    </recommendedName>
</protein>
<dbReference type="SUPFAM" id="SSF46565">
    <property type="entry name" value="Chaperone J-domain"/>
    <property type="match status" value="1"/>
</dbReference>
<dbReference type="AlphaFoldDB" id="A0A9W4USH8"/>
<accession>A0A9W4USH8</accession>
<dbReference type="OrthoDB" id="10250354at2759"/>
<keyword evidence="3" id="KW-1185">Reference proteome</keyword>
<gene>
    <name evidence="2" type="ORF">PDIGIT_LOCUS12699</name>
</gene>